<dbReference type="GO" id="GO:0016757">
    <property type="term" value="F:glycosyltransferase activity"/>
    <property type="evidence" value="ECO:0007669"/>
    <property type="project" value="InterPro"/>
</dbReference>
<feature type="domain" description="Glycosyltransferase subfamily 4-like N-terminal" evidence="2">
    <location>
        <begin position="16"/>
        <end position="169"/>
    </location>
</feature>
<dbReference type="Pfam" id="PF13439">
    <property type="entry name" value="Glyco_transf_4"/>
    <property type="match status" value="1"/>
</dbReference>
<feature type="domain" description="Glycosyl transferase family 1" evidence="1">
    <location>
        <begin position="195"/>
        <end position="334"/>
    </location>
</feature>
<dbReference type="AlphaFoldDB" id="A0A7G9TFL9"/>
<dbReference type="GO" id="GO:1901135">
    <property type="term" value="P:carbohydrate derivative metabolic process"/>
    <property type="evidence" value="ECO:0007669"/>
    <property type="project" value="UniProtKB-ARBA"/>
</dbReference>
<dbReference type="PANTHER" id="PTHR12526">
    <property type="entry name" value="GLYCOSYLTRANSFERASE"/>
    <property type="match status" value="1"/>
</dbReference>
<dbReference type="Gene3D" id="3.40.50.2000">
    <property type="entry name" value="Glycogen Phosphorylase B"/>
    <property type="match status" value="2"/>
</dbReference>
<dbReference type="PANTHER" id="PTHR12526:SF638">
    <property type="entry name" value="SPORE COAT PROTEIN SA"/>
    <property type="match status" value="1"/>
</dbReference>
<evidence type="ECO:0000259" key="2">
    <source>
        <dbReference type="Pfam" id="PF13439"/>
    </source>
</evidence>
<dbReference type="Pfam" id="PF00534">
    <property type="entry name" value="Glycos_transf_1"/>
    <property type="match status" value="1"/>
</dbReference>
<dbReference type="SUPFAM" id="SSF53756">
    <property type="entry name" value="UDP-Glycosyltransferase/glycogen phosphorylase"/>
    <property type="match status" value="1"/>
</dbReference>
<dbReference type="InterPro" id="IPR028098">
    <property type="entry name" value="Glyco_trans_4-like_N"/>
</dbReference>
<reference evidence="3 4" key="1">
    <citation type="submission" date="2020-08" db="EMBL/GenBank/DDBJ databases">
        <title>Streptomycin Non-resistant strain, P. mexicana.</title>
        <authorList>
            <person name="Ganesh-Kumar S."/>
            <person name="Zhe T."/>
            <person name="Yu Z."/>
            <person name="Min Y."/>
        </authorList>
    </citation>
    <scope>NUCLEOTIDE SEQUENCE [LARGE SCALE GENOMIC DNA]</scope>
    <source>
        <strain evidence="3 4">GTZY2</strain>
    </source>
</reference>
<dbReference type="RefSeq" id="WP_187574185.1">
    <property type="nucleotide sequence ID" value="NZ_CP060731.1"/>
</dbReference>
<dbReference type="GeneID" id="81470443"/>
<evidence type="ECO:0000313" key="3">
    <source>
        <dbReference type="EMBL" id="QNN78894.1"/>
    </source>
</evidence>
<protein>
    <submittedName>
        <fullName evidence="3">Glycosyltransferase</fullName>
    </submittedName>
</protein>
<evidence type="ECO:0000313" key="4">
    <source>
        <dbReference type="Proteomes" id="UP000515838"/>
    </source>
</evidence>
<dbReference type="EMBL" id="CP060731">
    <property type="protein sequence ID" value="QNN78894.1"/>
    <property type="molecule type" value="Genomic_DNA"/>
</dbReference>
<dbReference type="InterPro" id="IPR001296">
    <property type="entry name" value="Glyco_trans_1"/>
</dbReference>
<name>A0A7G9TFL9_PSEMX</name>
<accession>A0A7G9TFL9</accession>
<sequence>MRRLTVVQLLPALESGGVERSTLEIAGALVRAGHRAVVVSAGGRLVPALQASGAEHVTLDIGRKSLLTLRHVPALRRLFAEVGADIVHARSRLPAWIGLRALRGMPAPSRPRFVTTMHGLNSPGRYSAVMTRGERVICVSDTVRRYLLQHYPRTDPDRLVVIPRGIDPAEFPRAPSPDPAARAWAAAQHPALAGAGPLLLLPGRGTRLKGHHDAIALLARLQGAGIEARLWMPGTREAGREAYLLELEAEARRAGCAQALVITPPTPDIARAYAASDLVLQLSRKPEAFGRTVIESLSVGRPVVGWAHGGVGELLAELQPQGVVPAFDETRLFDTTRAMLAHPPPPLATMHAYTLRAMQDATLALYHDLADDRRHAIAH</sequence>
<evidence type="ECO:0000259" key="1">
    <source>
        <dbReference type="Pfam" id="PF00534"/>
    </source>
</evidence>
<proteinExistence type="predicted"/>
<gene>
    <name evidence="3" type="ORF">IAE60_05655</name>
</gene>
<keyword evidence="3" id="KW-0808">Transferase</keyword>
<organism evidence="3 4">
    <name type="scientific">Pseudoxanthomonas mexicana</name>
    <dbReference type="NCBI Taxonomy" id="128785"/>
    <lineage>
        <taxon>Bacteria</taxon>
        <taxon>Pseudomonadati</taxon>
        <taxon>Pseudomonadota</taxon>
        <taxon>Gammaproteobacteria</taxon>
        <taxon>Lysobacterales</taxon>
        <taxon>Lysobacteraceae</taxon>
        <taxon>Pseudoxanthomonas</taxon>
    </lineage>
</organism>
<dbReference type="Proteomes" id="UP000515838">
    <property type="component" value="Chromosome"/>
</dbReference>